<dbReference type="GO" id="GO:0005737">
    <property type="term" value="C:cytoplasm"/>
    <property type="evidence" value="ECO:0007669"/>
    <property type="project" value="InterPro"/>
</dbReference>
<dbReference type="EMBL" id="BLZR01000001">
    <property type="protein sequence ID" value="GFP75349.1"/>
    <property type="molecule type" value="Genomic_DNA"/>
</dbReference>
<sequence length="115" mass="13186">MNSYDILGKMVTVTVDRPLGTYHPRHKSIYYTVNYGYVEGIIAGDGADQDAYILGVDEPVKSFTGKVIAVVHRLDDVEDKWIVVPEDIILKEEDIKNAVNFQEQFFTTKYFCLYK</sequence>
<dbReference type="GO" id="GO:0004427">
    <property type="term" value="F:inorganic diphosphate phosphatase activity"/>
    <property type="evidence" value="ECO:0007669"/>
    <property type="project" value="InterPro"/>
</dbReference>
<dbReference type="InterPro" id="IPR036649">
    <property type="entry name" value="Pyrophosphatase_sf"/>
</dbReference>
<evidence type="ECO:0000313" key="1">
    <source>
        <dbReference type="EMBL" id="GFP75349.1"/>
    </source>
</evidence>
<comment type="caution">
    <text evidence="1">The sequence shown here is derived from an EMBL/GenBank/DDBJ whole genome shotgun (WGS) entry which is preliminary data.</text>
</comment>
<dbReference type="AlphaFoldDB" id="A0A6V8SDN9"/>
<name>A0A6V8SDN9_9CLOT</name>
<proteinExistence type="predicted"/>
<dbReference type="SUPFAM" id="SSF50324">
    <property type="entry name" value="Inorganic pyrophosphatase"/>
    <property type="match status" value="1"/>
</dbReference>
<protein>
    <recommendedName>
        <fullName evidence="3">Inorganic pyrophosphatase</fullName>
    </recommendedName>
</protein>
<organism evidence="1 2">
    <name type="scientific">Clostridium fungisolvens</name>
    <dbReference type="NCBI Taxonomy" id="1604897"/>
    <lineage>
        <taxon>Bacteria</taxon>
        <taxon>Bacillati</taxon>
        <taxon>Bacillota</taxon>
        <taxon>Clostridia</taxon>
        <taxon>Eubacteriales</taxon>
        <taxon>Clostridiaceae</taxon>
        <taxon>Clostridium</taxon>
    </lineage>
</organism>
<dbReference type="GO" id="GO:0000287">
    <property type="term" value="F:magnesium ion binding"/>
    <property type="evidence" value="ECO:0007669"/>
    <property type="project" value="InterPro"/>
</dbReference>
<evidence type="ECO:0008006" key="3">
    <source>
        <dbReference type="Google" id="ProtNLM"/>
    </source>
</evidence>
<accession>A0A6V8SDN9</accession>
<reference evidence="1 2" key="1">
    <citation type="submission" date="2020-07" db="EMBL/GenBank/DDBJ databases">
        <title>A new beta-1,3-glucan-decomposing anaerobic bacterium isolated from anoxic soil subjected to biological soil disinfestation.</title>
        <authorList>
            <person name="Ueki A."/>
            <person name="Tonouchi A."/>
        </authorList>
    </citation>
    <scope>NUCLEOTIDE SEQUENCE [LARGE SCALE GENOMIC DNA]</scope>
    <source>
        <strain evidence="1 2">TW1</strain>
    </source>
</reference>
<evidence type="ECO:0000313" key="2">
    <source>
        <dbReference type="Proteomes" id="UP000580568"/>
    </source>
</evidence>
<dbReference type="Proteomes" id="UP000580568">
    <property type="component" value="Unassembled WGS sequence"/>
</dbReference>
<dbReference type="RefSeq" id="WP_183276861.1">
    <property type="nucleotide sequence ID" value="NZ_BLZR01000001.1"/>
</dbReference>
<dbReference type="Gene3D" id="3.90.80.10">
    <property type="entry name" value="Inorganic pyrophosphatase"/>
    <property type="match status" value="1"/>
</dbReference>
<gene>
    <name evidence="1" type="ORF">bsdtw1_01423</name>
</gene>
<keyword evidence="2" id="KW-1185">Reference proteome</keyword>
<dbReference type="GO" id="GO:0006796">
    <property type="term" value="P:phosphate-containing compound metabolic process"/>
    <property type="evidence" value="ECO:0007669"/>
    <property type="project" value="InterPro"/>
</dbReference>